<dbReference type="EMBL" id="KN822033">
    <property type="protein sequence ID" value="KIM63635.1"/>
    <property type="molecule type" value="Genomic_DNA"/>
</dbReference>
<dbReference type="Proteomes" id="UP000053989">
    <property type="component" value="Unassembled WGS sequence"/>
</dbReference>
<protein>
    <submittedName>
        <fullName evidence="2">Uncharacterized protein</fullName>
    </submittedName>
</protein>
<dbReference type="HOGENOM" id="CLU_2414573_0_0_1"/>
<reference evidence="3" key="2">
    <citation type="submission" date="2015-01" db="EMBL/GenBank/DDBJ databases">
        <title>Evolutionary Origins and Diversification of the Mycorrhizal Mutualists.</title>
        <authorList>
            <consortium name="DOE Joint Genome Institute"/>
            <consortium name="Mycorrhizal Genomics Consortium"/>
            <person name="Kohler A."/>
            <person name="Kuo A."/>
            <person name="Nagy L.G."/>
            <person name="Floudas D."/>
            <person name="Copeland A."/>
            <person name="Barry K.W."/>
            <person name="Cichocki N."/>
            <person name="Veneault-Fourrey C."/>
            <person name="LaButti K."/>
            <person name="Lindquist E.A."/>
            <person name="Lipzen A."/>
            <person name="Lundell T."/>
            <person name="Morin E."/>
            <person name="Murat C."/>
            <person name="Riley R."/>
            <person name="Ohm R."/>
            <person name="Sun H."/>
            <person name="Tunlid A."/>
            <person name="Henrissat B."/>
            <person name="Grigoriev I.V."/>
            <person name="Hibbett D.S."/>
            <person name="Martin F."/>
        </authorList>
    </citation>
    <scope>NUCLEOTIDE SEQUENCE [LARGE SCALE GENOMIC DNA]</scope>
    <source>
        <strain evidence="3">Foug A</strain>
    </source>
</reference>
<feature type="compositionally biased region" description="Polar residues" evidence="1">
    <location>
        <begin position="46"/>
        <end position="58"/>
    </location>
</feature>
<gene>
    <name evidence="2" type="ORF">SCLCIDRAFT_1214032</name>
</gene>
<proteinExistence type="predicted"/>
<organism evidence="2 3">
    <name type="scientific">Scleroderma citrinum Foug A</name>
    <dbReference type="NCBI Taxonomy" id="1036808"/>
    <lineage>
        <taxon>Eukaryota</taxon>
        <taxon>Fungi</taxon>
        <taxon>Dikarya</taxon>
        <taxon>Basidiomycota</taxon>
        <taxon>Agaricomycotina</taxon>
        <taxon>Agaricomycetes</taxon>
        <taxon>Agaricomycetidae</taxon>
        <taxon>Boletales</taxon>
        <taxon>Sclerodermatineae</taxon>
        <taxon>Sclerodermataceae</taxon>
        <taxon>Scleroderma</taxon>
    </lineage>
</organism>
<evidence type="ECO:0000313" key="3">
    <source>
        <dbReference type="Proteomes" id="UP000053989"/>
    </source>
</evidence>
<reference evidence="2 3" key="1">
    <citation type="submission" date="2014-04" db="EMBL/GenBank/DDBJ databases">
        <authorList>
            <consortium name="DOE Joint Genome Institute"/>
            <person name="Kuo A."/>
            <person name="Kohler A."/>
            <person name="Nagy L.G."/>
            <person name="Floudas D."/>
            <person name="Copeland A."/>
            <person name="Barry K.W."/>
            <person name="Cichocki N."/>
            <person name="Veneault-Fourrey C."/>
            <person name="LaButti K."/>
            <person name="Lindquist E.A."/>
            <person name="Lipzen A."/>
            <person name="Lundell T."/>
            <person name="Morin E."/>
            <person name="Murat C."/>
            <person name="Sun H."/>
            <person name="Tunlid A."/>
            <person name="Henrissat B."/>
            <person name="Grigoriev I.V."/>
            <person name="Hibbett D.S."/>
            <person name="Martin F."/>
            <person name="Nordberg H.P."/>
            <person name="Cantor M.N."/>
            <person name="Hua S.X."/>
        </authorList>
    </citation>
    <scope>NUCLEOTIDE SEQUENCE [LARGE SCALE GENOMIC DNA]</scope>
    <source>
        <strain evidence="2 3">Foug A</strain>
    </source>
</reference>
<feature type="region of interest" description="Disordered" evidence="1">
    <location>
        <begin position="1"/>
        <end position="92"/>
    </location>
</feature>
<keyword evidence="3" id="KW-1185">Reference proteome</keyword>
<dbReference type="InParanoid" id="A0A0C3DSQ0"/>
<evidence type="ECO:0000313" key="2">
    <source>
        <dbReference type="EMBL" id="KIM63635.1"/>
    </source>
</evidence>
<evidence type="ECO:0000256" key="1">
    <source>
        <dbReference type="SAM" id="MobiDB-lite"/>
    </source>
</evidence>
<accession>A0A0C3DSQ0</accession>
<sequence>MTGPQWPEGTKPVRARSRQPSARENKEAGVQEESSGMRALAGRGDLSQTQHNSVNNPFFSKPMNKFLNGLDGAFRGKMQTTSSLKHEKDTSR</sequence>
<name>A0A0C3DSQ0_9AGAM</name>
<dbReference type="AlphaFoldDB" id="A0A0C3DSQ0"/>